<feature type="transmembrane region" description="Helical" evidence="1">
    <location>
        <begin position="93"/>
        <end position="112"/>
    </location>
</feature>
<dbReference type="AlphaFoldDB" id="A0A4P7VZK4"/>
<keyword evidence="1" id="KW-0812">Transmembrane</keyword>
<keyword evidence="1" id="KW-1133">Transmembrane helix</keyword>
<proteinExistence type="predicted"/>
<sequence>MKQIWPIIGVACVMISAIGRMANSLTDVLIAVGAIALVALVIWLFETGRLRINERLGKVLKKIGAFILVAVGIVYLVAMFVFVTYKVATEGDWQGIMLLGIASVAFGISWYISRWRRRWVKILKTFMPKDKIRHGDWKMREKYFQTFDYATNALYGLRTAGGIFDGQARVWLDPSDVDKDASARLDSFEAMLARRGIKANCAITHIPGCIYADIVAETKYRSMNSDKQAAFRDAFHELDGMNYHGDYYAEYHGELGTILFECNAGNVIIRAIRIEPREEYYLDSDCGFQSEEAYYFIERGVDWTEGTYSLISETQFFTNWRERLEYDDKDDAYSFFVQASLMYFAAVTNGDKKEQTNSQWDIENAAKFLIIHDEKETMIDLLMGMIYEETMYWAARLFSDVLPAETHDAAIRLVENCDNPEIVSRAKRLLIK</sequence>
<gene>
    <name evidence="2" type="ORF">E7747_00260</name>
</gene>
<dbReference type="RefSeq" id="WP_136413332.1">
    <property type="nucleotide sequence ID" value="NZ_CP039396.1"/>
</dbReference>
<keyword evidence="1" id="KW-0472">Membrane</keyword>
<name>A0A4P7VZK4_9BACT</name>
<organism evidence="2 3">
    <name type="scientific">Duncaniella dubosii</name>
    <dbReference type="NCBI Taxonomy" id="2518971"/>
    <lineage>
        <taxon>Bacteria</taxon>
        <taxon>Pseudomonadati</taxon>
        <taxon>Bacteroidota</taxon>
        <taxon>Bacteroidia</taxon>
        <taxon>Bacteroidales</taxon>
        <taxon>Muribaculaceae</taxon>
        <taxon>Duncaniella</taxon>
    </lineage>
</organism>
<feature type="transmembrane region" description="Helical" evidence="1">
    <location>
        <begin position="5"/>
        <end position="22"/>
    </location>
</feature>
<keyword evidence="3" id="KW-1185">Reference proteome</keyword>
<evidence type="ECO:0000256" key="1">
    <source>
        <dbReference type="SAM" id="Phobius"/>
    </source>
</evidence>
<evidence type="ECO:0000313" key="2">
    <source>
        <dbReference type="EMBL" id="QCD40882.1"/>
    </source>
</evidence>
<accession>A0A4P7VZK4</accession>
<protein>
    <submittedName>
        <fullName evidence="2">Uncharacterized protein</fullName>
    </submittedName>
</protein>
<dbReference type="EMBL" id="CP039396">
    <property type="protein sequence ID" value="QCD40882.1"/>
    <property type="molecule type" value="Genomic_DNA"/>
</dbReference>
<feature type="transmembrane region" description="Helical" evidence="1">
    <location>
        <begin position="28"/>
        <end position="45"/>
    </location>
</feature>
<dbReference type="KEGG" id="ddb:E7747_00260"/>
<dbReference type="Proteomes" id="UP000297149">
    <property type="component" value="Chromosome"/>
</dbReference>
<reference evidence="3" key="1">
    <citation type="submission" date="2019-02" db="EMBL/GenBank/DDBJ databases">
        <title>Isolation and identification of novel species under the genus Muribaculum.</title>
        <authorList>
            <person name="Miyake S."/>
            <person name="Ding Y."/>
            <person name="Low A."/>
            <person name="Soh M."/>
            <person name="Seedorf H."/>
        </authorList>
    </citation>
    <scope>NUCLEOTIDE SEQUENCE [LARGE SCALE GENOMIC DNA]</scope>
    <source>
        <strain evidence="3">H5</strain>
    </source>
</reference>
<evidence type="ECO:0000313" key="3">
    <source>
        <dbReference type="Proteomes" id="UP000297149"/>
    </source>
</evidence>
<feature type="transmembrane region" description="Helical" evidence="1">
    <location>
        <begin position="65"/>
        <end position="87"/>
    </location>
</feature>